<dbReference type="AlphaFoldDB" id="A0A411WIR6"/>
<dbReference type="NCBIfam" id="TIGR04111">
    <property type="entry name" value="BcepMu_gp16"/>
    <property type="match status" value="1"/>
</dbReference>
<dbReference type="GO" id="GO:0003677">
    <property type="term" value="F:DNA binding"/>
    <property type="evidence" value="ECO:0007669"/>
    <property type="project" value="UniProtKB-KW"/>
</dbReference>
<keyword evidence="2" id="KW-1185">Reference proteome</keyword>
<organism evidence="1 2">
    <name type="scientific">Limnobaculum zhutongyuii</name>
    <dbReference type="NCBI Taxonomy" id="2498113"/>
    <lineage>
        <taxon>Bacteria</taxon>
        <taxon>Pseudomonadati</taxon>
        <taxon>Pseudomonadota</taxon>
        <taxon>Gammaproteobacteria</taxon>
        <taxon>Enterobacterales</taxon>
        <taxon>Budviciaceae</taxon>
        <taxon>Limnobaculum</taxon>
    </lineage>
</organism>
<dbReference type="InterPro" id="IPR010982">
    <property type="entry name" value="Lambda_DNA-bd_dom_sf"/>
</dbReference>
<dbReference type="SUPFAM" id="SSF47413">
    <property type="entry name" value="lambda repressor-like DNA-binding domains"/>
    <property type="match status" value="1"/>
</dbReference>
<dbReference type="Gene3D" id="1.10.260.40">
    <property type="entry name" value="lambda repressor-like DNA-binding domains"/>
    <property type="match status" value="1"/>
</dbReference>
<evidence type="ECO:0000313" key="2">
    <source>
        <dbReference type="Proteomes" id="UP000293154"/>
    </source>
</evidence>
<dbReference type="InterPro" id="IPR026365">
    <property type="entry name" value="BcepMu_gp16"/>
</dbReference>
<accession>A0A411WIR6</accession>
<dbReference type="KEGG" id="prag:EKN56_06445"/>
<name>A0A411WIR6_9GAMM</name>
<dbReference type="Proteomes" id="UP000293154">
    <property type="component" value="Chromosome"/>
</dbReference>
<evidence type="ECO:0000313" key="1">
    <source>
        <dbReference type="EMBL" id="QBH96067.1"/>
    </source>
</evidence>
<dbReference type="EMBL" id="CP034752">
    <property type="protein sequence ID" value="QBH96067.1"/>
    <property type="molecule type" value="Genomic_DNA"/>
</dbReference>
<protein>
    <submittedName>
        <fullName evidence="1">DNA-binding protein</fullName>
    </submittedName>
</protein>
<keyword evidence="1" id="KW-0238">DNA-binding</keyword>
<proteinExistence type="predicted"/>
<sequence length="66" mass="7564">MYVRTQKQISDEVKNRLKSQGLTLKAFAEVNGFLYRDVSDVVRGVRRGYFGKGREIAKKLGMPVEE</sequence>
<reference evidence="1 2" key="1">
    <citation type="submission" date="2019-03" db="EMBL/GenBank/DDBJ databases">
        <title>Pragia sp. nov. isolated from the gut tract of Carduelis flavirostris.</title>
        <authorList>
            <person name="Ge Y."/>
        </authorList>
    </citation>
    <scope>NUCLEOTIDE SEQUENCE [LARGE SCALE GENOMIC DNA]</scope>
    <source>
        <strain evidence="1 2">CF-458</strain>
    </source>
</reference>
<dbReference type="RefSeq" id="WP_130591021.1">
    <property type="nucleotide sequence ID" value="NZ_CP034752.1"/>
</dbReference>
<gene>
    <name evidence="1" type="ORF">EKN56_06445</name>
</gene>